<dbReference type="AlphaFoldDB" id="A0AAD4GMX4"/>
<comment type="caution">
    <text evidence="2">The sequence shown here is derived from an EMBL/GenBank/DDBJ whole genome shotgun (WGS) entry which is preliminary data.</text>
</comment>
<sequence length="374" mass="40779">MESSPDNKTPSISPTTTTQQLLPLNGTGPTPLNITPNNGINSNSNSNNSSSAFISPAPFTPKDPANPPTFHPLKPEDLQQPIPLSARLPCVYDAATQEYWIFTTDGALLIHKTPLITVSKKEARKLLANFPLRDKALATIAAQFHIPKSSDPGFIPDEMIVYHAMHDSIIVQRVQKSTSLFEFFVDKKVIPPTERVIQSAYFGWLRPRFEMMRGHQCGNNVIYCSDCTAYHIPNTTNTTESNTITFGQKLLIGRVTMPAKVATGLMAQCLQPMTSLLDWPRAYSVLACCFPMSPFVWVPIPQSYLLMNLLRDSLLVENQGQVENWVTFFHMSNQVPAPGAGPGADSRAQNAATGAKLVGAGVSLGLGIASLLLG</sequence>
<reference evidence="2" key="1">
    <citation type="journal article" date="2019" name="Beilstein J. Org. Chem.">
        <title>Nanangenines: drimane sesquiterpenoids as the dominant metabolite cohort of a novel Australian fungus, Aspergillus nanangensis.</title>
        <authorList>
            <person name="Lacey H.J."/>
            <person name="Gilchrist C.L.M."/>
            <person name="Crombie A."/>
            <person name="Kalaitzis J.A."/>
            <person name="Vuong D."/>
            <person name="Rutledge P.J."/>
            <person name="Turner P."/>
            <person name="Pitt J.I."/>
            <person name="Lacey E."/>
            <person name="Chooi Y.H."/>
            <person name="Piggott A.M."/>
        </authorList>
    </citation>
    <scope>NUCLEOTIDE SEQUENCE</scope>
    <source>
        <strain evidence="2">MST-FP2251</strain>
    </source>
</reference>
<accession>A0AAD4GMX4</accession>
<evidence type="ECO:0000313" key="2">
    <source>
        <dbReference type="EMBL" id="KAF9882867.1"/>
    </source>
</evidence>
<name>A0AAD4GMX4_ASPNN</name>
<keyword evidence="3" id="KW-1185">Reference proteome</keyword>
<evidence type="ECO:0000313" key="3">
    <source>
        <dbReference type="Proteomes" id="UP001194746"/>
    </source>
</evidence>
<dbReference type="EMBL" id="VCAU01000207">
    <property type="protein sequence ID" value="KAF9882867.1"/>
    <property type="molecule type" value="Genomic_DNA"/>
</dbReference>
<reference evidence="2" key="2">
    <citation type="submission" date="2020-02" db="EMBL/GenBank/DDBJ databases">
        <authorList>
            <person name="Gilchrist C.L.M."/>
            <person name="Chooi Y.-H."/>
        </authorList>
    </citation>
    <scope>NUCLEOTIDE SEQUENCE</scope>
    <source>
        <strain evidence="2">MST-FP2251</strain>
    </source>
</reference>
<gene>
    <name evidence="2" type="ORF">FE257_004953</name>
</gene>
<proteinExistence type="predicted"/>
<organism evidence="2 3">
    <name type="scientific">Aspergillus nanangensis</name>
    <dbReference type="NCBI Taxonomy" id="2582783"/>
    <lineage>
        <taxon>Eukaryota</taxon>
        <taxon>Fungi</taxon>
        <taxon>Dikarya</taxon>
        <taxon>Ascomycota</taxon>
        <taxon>Pezizomycotina</taxon>
        <taxon>Eurotiomycetes</taxon>
        <taxon>Eurotiomycetidae</taxon>
        <taxon>Eurotiales</taxon>
        <taxon>Aspergillaceae</taxon>
        <taxon>Aspergillus</taxon>
        <taxon>Aspergillus subgen. Circumdati</taxon>
    </lineage>
</organism>
<feature type="compositionally biased region" description="Pro residues" evidence="1">
    <location>
        <begin position="58"/>
        <end position="70"/>
    </location>
</feature>
<protein>
    <submittedName>
        <fullName evidence="2">Uncharacterized protein</fullName>
    </submittedName>
</protein>
<evidence type="ECO:0000256" key="1">
    <source>
        <dbReference type="SAM" id="MobiDB-lite"/>
    </source>
</evidence>
<dbReference type="Proteomes" id="UP001194746">
    <property type="component" value="Unassembled WGS sequence"/>
</dbReference>
<feature type="compositionally biased region" description="Low complexity" evidence="1">
    <location>
        <begin position="9"/>
        <end position="57"/>
    </location>
</feature>
<feature type="region of interest" description="Disordered" evidence="1">
    <location>
        <begin position="1"/>
        <end position="75"/>
    </location>
</feature>